<keyword evidence="5" id="KW-1185">Reference proteome</keyword>
<feature type="domain" description="CS" evidence="3">
    <location>
        <begin position="2"/>
        <end position="116"/>
    </location>
</feature>
<dbReference type="GO" id="GO:0005634">
    <property type="term" value="C:nucleus"/>
    <property type="evidence" value="ECO:0007669"/>
    <property type="project" value="TreeGrafter"/>
</dbReference>
<dbReference type="InterPro" id="IPR045250">
    <property type="entry name" value="p23-like"/>
</dbReference>
<evidence type="ECO:0000313" key="5">
    <source>
        <dbReference type="Proteomes" id="UP000307440"/>
    </source>
</evidence>
<dbReference type="GO" id="GO:0005829">
    <property type="term" value="C:cytosol"/>
    <property type="evidence" value="ECO:0007669"/>
    <property type="project" value="TreeGrafter"/>
</dbReference>
<gene>
    <name evidence="4" type="ORF">FA15DRAFT_651209</name>
</gene>
<dbReference type="Proteomes" id="UP000307440">
    <property type="component" value="Unassembled WGS sequence"/>
</dbReference>
<dbReference type="PROSITE" id="PS51203">
    <property type="entry name" value="CS"/>
    <property type="match status" value="1"/>
</dbReference>
<dbReference type="PANTHER" id="PTHR22932:SF1">
    <property type="entry name" value="CO-CHAPERONE PROTEIN DAF-41"/>
    <property type="match status" value="1"/>
</dbReference>
<feature type="region of interest" description="Disordered" evidence="2">
    <location>
        <begin position="189"/>
        <end position="231"/>
    </location>
</feature>
<evidence type="ECO:0000256" key="2">
    <source>
        <dbReference type="SAM" id="MobiDB-lite"/>
    </source>
</evidence>
<dbReference type="GO" id="GO:0051879">
    <property type="term" value="F:Hsp90 protein binding"/>
    <property type="evidence" value="ECO:0007669"/>
    <property type="project" value="InterPro"/>
</dbReference>
<dbReference type="STRING" id="230819.A0A5C3LD35"/>
<dbReference type="CDD" id="cd06465">
    <property type="entry name" value="p23_hB-ind1_like"/>
    <property type="match status" value="1"/>
</dbReference>
<proteinExistence type="inferred from homology"/>
<dbReference type="EMBL" id="ML210146">
    <property type="protein sequence ID" value="TFK30688.1"/>
    <property type="molecule type" value="Genomic_DNA"/>
</dbReference>
<organism evidence="4 5">
    <name type="scientific">Coprinopsis marcescibilis</name>
    <name type="common">Agaric fungus</name>
    <name type="synonym">Psathyrella marcescibilis</name>
    <dbReference type="NCBI Taxonomy" id="230819"/>
    <lineage>
        <taxon>Eukaryota</taxon>
        <taxon>Fungi</taxon>
        <taxon>Dikarya</taxon>
        <taxon>Basidiomycota</taxon>
        <taxon>Agaricomycotina</taxon>
        <taxon>Agaricomycetes</taxon>
        <taxon>Agaricomycetidae</taxon>
        <taxon>Agaricales</taxon>
        <taxon>Agaricineae</taxon>
        <taxon>Psathyrellaceae</taxon>
        <taxon>Coprinopsis</taxon>
    </lineage>
</organism>
<sequence>MVQHPEVLWAQRSSESEAQNNIIYLTVNLPDIQPPTLEYKLTQTSISFKAKVGDVTKNIPEKEFAFDLDLFADVVPEEAGAKSDGLQESTSKLTTRSFTAVIRKKEAQAEYWPRLTKEKVRNAFLKTDFSKWVDEDEQSGAVEVPEEEEGGMPGMGGMGGMPGMGGMGGMGGFGGGAGGMDINQMMAQMGAGGFDPSAFGGGTGDLSGNDNDEDDSDDDGPPPLEDAEPPK</sequence>
<evidence type="ECO:0000313" key="4">
    <source>
        <dbReference type="EMBL" id="TFK30688.1"/>
    </source>
</evidence>
<reference evidence="4 5" key="1">
    <citation type="journal article" date="2019" name="Nat. Ecol. Evol.">
        <title>Megaphylogeny resolves global patterns of mushroom evolution.</title>
        <authorList>
            <person name="Varga T."/>
            <person name="Krizsan K."/>
            <person name="Foldi C."/>
            <person name="Dima B."/>
            <person name="Sanchez-Garcia M."/>
            <person name="Sanchez-Ramirez S."/>
            <person name="Szollosi G.J."/>
            <person name="Szarkandi J.G."/>
            <person name="Papp V."/>
            <person name="Albert L."/>
            <person name="Andreopoulos W."/>
            <person name="Angelini C."/>
            <person name="Antonin V."/>
            <person name="Barry K.W."/>
            <person name="Bougher N.L."/>
            <person name="Buchanan P."/>
            <person name="Buyck B."/>
            <person name="Bense V."/>
            <person name="Catcheside P."/>
            <person name="Chovatia M."/>
            <person name="Cooper J."/>
            <person name="Damon W."/>
            <person name="Desjardin D."/>
            <person name="Finy P."/>
            <person name="Geml J."/>
            <person name="Haridas S."/>
            <person name="Hughes K."/>
            <person name="Justo A."/>
            <person name="Karasinski D."/>
            <person name="Kautmanova I."/>
            <person name="Kiss B."/>
            <person name="Kocsube S."/>
            <person name="Kotiranta H."/>
            <person name="LaButti K.M."/>
            <person name="Lechner B.E."/>
            <person name="Liimatainen K."/>
            <person name="Lipzen A."/>
            <person name="Lukacs Z."/>
            <person name="Mihaltcheva S."/>
            <person name="Morgado L.N."/>
            <person name="Niskanen T."/>
            <person name="Noordeloos M.E."/>
            <person name="Ohm R.A."/>
            <person name="Ortiz-Santana B."/>
            <person name="Ovrebo C."/>
            <person name="Racz N."/>
            <person name="Riley R."/>
            <person name="Savchenko A."/>
            <person name="Shiryaev A."/>
            <person name="Soop K."/>
            <person name="Spirin V."/>
            <person name="Szebenyi C."/>
            <person name="Tomsovsky M."/>
            <person name="Tulloss R.E."/>
            <person name="Uehling J."/>
            <person name="Grigoriev I.V."/>
            <person name="Vagvolgyi C."/>
            <person name="Papp T."/>
            <person name="Martin F.M."/>
            <person name="Miettinen O."/>
            <person name="Hibbett D.S."/>
            <person name="Nagy L.G."/>
        </authorList>
    </citation>
    <scope>NUCLEOTIDE SEQUENCE [LARGE SCALE GENOMIC DNA]</scope>
    <source>
        <strain evidence="4 5">CBS 121175</strain>
    </source>
</reference>
<dbReference type="InterPro" id="IPR007052">
    <property type="entry name" value="CS_dom"/>
</dbReference>
<dbReference type="InterPro" id="IPR008978">
    <property type="entry name" value="HSP20-like_chaperone"/>
</dbReference>
<evidence type="ECO:0000256" key="1">
    <source>
        <dbReference type="ARBA" id="ARBA00025733"/>
    </source>
</evidence>
<evidence type="ECO:0000259" key="3">
    <source>
        <dbReference type="PROSITE" id="PS51203"/>
    </source>
</evidence>
<dbReference type="AlphaFoldDB" id="A0A5C3LD35"/>
<feature type="compositionally biased region" description="Acidic residues" evidence="2">
    <location>
        <begin position="210"/>
        <end position="220"/>
    </location>
</feature>
<dbReference type="GO" id="GO:0051087">
    <property type="term" value="F:protein-folding chaperone binding"/>
    <property type="evidence" value="ECO:0007669"/>
    <property type="project" value="TreeGrafter"/>
</dbReference>
<dbReference type="SUPFAM" id="SSF49764">
    <property type="entry name" value="HSP20-like chaperones"/>
    <property type="match status" value="1"/>
</dbReference>
<dbReference type="GO" id="GO:0006457">
    <property type="term" value="P:protein folding"/>
    <property type="evidence" value="ECO:0007669"/>
    <property type="project" value="TreeGrafter"/>
</dbReference>
<dbReference type="PANTHER" id="PTHR22932">
    <property type="entry name" value="TELOMERASE-BINDING PROTEIN P23 HSP90 CO-CHAPERONE"/>
    <property type="match status" value="1"/>
</dbReference>
<dbReference type="GO" id="GO:0051131">
    <property type="term" value="P:chaperone-mediated protein complex assembly"/>
    <property type="evidence" value="ECO:0007669"/>
    <property type="project" value="TreeGrafter"/>
</dbReference>
<comment type="similarity">
    <text evidence="1">Belongs to the p23/wos2 family.</text>
</comment>
<name>A0A5C3LD35_COPMA</name>
<accession>A0A5C3LD35</accession>
<protein>
    <submittedName>
        <fullName evidence="4">HSP20-like chaperone</fullName>
    </submittedName>
</protein>
<dbReference type="Gene3D" id="2.60.40.790">
    <property type="match status" value="1"/>
</dbReference>
<dbReference type="OrthoDB" id="1564555at2759"/>